<organism evidence="1 2">
    <name type="scientific">Dreissena polymorpha</name>
    <name type="common">Zebra mussel</name>
    <name type="synonym">Mytilus polymorpha</name>
    <dbReference type="NCBI Taxonomy" id="45954"/>
    <lineage>
        <taxon>Eukaryota</taxon>
        <taxon>Metazoa</taxon>
        <taxon>Spiralia</taxon>
        <taxon>Lophotrochozoa</taxon>
        <taxon>Mollusca</taxon>
        <taxon>Bivalvia</taxon>
        <taxon>Autobranchia</taxon>
        <taxon>Heteroconchia</taxon>
        <taxon>Euheterodonta</taxon>
        <taxon>Imparidentia</taxon>
        <taxon>Neoheterodontei</taxon>
        <taxon>Myida</taxon>
        <taxon>Dreissenoidea</taxon>
        <taxon>Dreissenidae</taxon>
        <taxon>Dreissena</taxon>
    </lineage>
</organism>
<comment type="caution">
    <text evidence="1">The sequence shown here is derived from an EMBL/GenBank/DDBJ whole genome shotgun (WGS) entry which is preliminary data.</text>
</comment>
<evidence type="ECO:0000313" key="2">
    <source>
        <dbReference type="Proteomes" id="UP000828390"/>
    </source>
</evidence>
<sequence length="92" mass="10542">MLGGEKTRVWEEKRLGFGRRKDQGRNVQGEKRPEILLSPQVLEKLFFGPKGPKNLFRYVCFVPKDGIFIVPLSVLGKVLIHCDSSQCLRGYH</sequence>
<reference evidence="1" key="1">
    <citation type="journal article" date="2019" name="bioRxiv">
        <title>The Genome of the Zebra Mussel, Dreissena polymorpha: A Resource for Invasive Species Research.</title>
        <authorList>
            <person name="McCartney M.A."/>
            <person name="Auch B."/>
            <person name="Kono T."/>
            <person name="Mallez S."/>
            <person name="Zhang Y."/>
            <person name="Obille A."/>
            <person name="Becker A."/>
            <person name="Abrahante J.E."/>
            <person name="Garbe J."/>
            <person name="Badalamenti J.P."/>
            <person name="Herman A."/>
            <person name="Mangelson H."/>
            <person name="Liachko I."/>
            <person name="Sullivan S."/>
            <person name="Sone E.D."/>
            <person name="Koren S."/>
            <person name="Silverstein K.A.T."/>
            <person name="Beckman K.B."/>
            <person name="Gohl D.M."/>
        </authorList>
    </citation>
    <scope>NUCLEOTIDE SEQUENCE</scope>
    <source>
        <strain evidence="1">Duluth1</strain>
        <tissue evidence="1">Whole animal</tissue>
    </source>
</reference>
<gene>
    <name evidence="1" type="ORF">DPMN_093106</name>
</gene>
<dbReference type="AlphaFoldDB" id="A0A9D4R0M5"/>
<dbReference type="EMBL" id="JAIWYP010000003">
    <property type="protein sequence ID" value="KAH3850681.1"/>
    <property type="molecule type" value="Genomic_DNA"/>
</dbReference>
<dbReference type="Proteomes" id="UP000828390">
    <property type="component" value="Unassembled WGS sequence"/>
</dbReference>
<reference evidence="1" key="2">
    <citation type="submission" date="2020-11" db="EMBL/GenBank/DDBJ databases">
        <authorList>
            <person name="McCartney M.A."/>
            <person name="Auch B."/>
            <person name="Kono T."/>
            <person name="Mallez S."/>
            <person name="Becker A."/>
            <person name="Gohl D.M."/>
            <person name="Silverstein K.A.T."/>
            <person name="Koren S."/>
            <person name="Bechman K.B."/>
            <person name="Herman A."/>
            <person name="Abrahante J.E."/>
            <person name="Garbe J."/>
        </authorList>
    </citation>
    <scope>NUCLEOTIDE SEQUENCE</scope>
    <source>
        <strain evidence="1">Duluth1</strain>
        <tissue evidence="1">Whole animal</tissue>
    </source>
</reference>
<proteinExistence type="predicted"/>
<keyword evidence="2" id="KW-1185">Reference proteome</keyword>
<evidence type="ECO:0000313" key="1">
    <source>
        <dbReference type="EMBL" id="KAH3850681.1"/>
    </source>
</evidence>
<accession>A0A9D4R0M5</accession>
<name>A0A9D4R0M5_DREPO</name>
<protein>
    <submittedName>
        <fullName evidence="1">Uncharacterized protein</fullName>
    </submittedName>
</protein>